<evidence type="ECO:0000313" key="1">
    <source>
        <dbReference type="EMBL" id="EMS79484.1"/>
    </source>
</evidence>
<accession>S0G1X1</accession>
<dbReference type="AlphaFoldDB" id="S0G1X1"/>
<reference evidence="1 2" key="1">
    <citation type="journal article" date="2013" name="Genome Announc.">
        <title>Draft Genome Sequence of Desulfotignum phosphitoxidans DSM 13687 Strain FiPS-3.</title>
        <authorList>
            <person name="Poehlein A."/>
            <person name="Daniel R."/>
            <person name="Simeonova D.D."/>
        </authorList>
    </citation>
    <scope>NUCLEOTIDE SEQUENCE [LARGE SCALE GENOMIC DNA]</scope>
    <source>
        <strain evidence="1 2">DSM 13687</strain>
    </source>
</reference>
<gene>
    <name evidence="1" type="ORF">Dpo_4c00310</name>
</gene>
<dbReference type="Proteomes" id="UP000014216">
    <property type="component" value="Unassembled WGS sequence"/>
</dbReference>
<keyword evidence="2" id="KW-1185">Reference proteome</keyword>
<protein>
    <submittedName>
        <fullName evidence="1">Uncharacterized protein</fullName>
    </submittedName>
</protein>
<proteinExistence type="predicted"/>
<dbReference type="EMBL" id="APJX01000004">
    <property type="protein sequence ID" value="EMS79484.1"/>
    <property type="molecule type" value="Genomic_DNA"/>
</dbReference>
<evidence type="ECO:0000313" key="2">
    <source>
        <dbReference type="Proteomes" id="UP000014216"/>
    </source>
</evidence>
<organism evidence="1 2">
    <name type="scientific">Desulfotignum phosphitoxidans DSM 13687</name>
    <dbReference type="NCBI Taxonomy" id="1286635"/>
    <lineage>
        <taxon>Bacteria</taxon>
        <taxon>Pseudomonadati</taxon>
        <taxon>Thermodesulfobacteriota</taxon>
        <taxon>Desulfobacteria</taxon>
        <taxon>Desulfobacterales</taxon>
        <taxon>Desulfobacteraceae</taxon>
        <taxon>Desulfotignum</taxon>
    </lineage>
</organism>
<comment type="caution">
    <text evidence="1">The sequence shown here is derived from an EMBL/GenBank/DDBJ whole genome shotgun (WGS) entry which is preliminary data.</text>
</comment>
<sequence>MTRLRTKRKFEKKNKLNYDHPNLNFLRLKHLLETMNENH</sequence>
<name>S0G1X1_9BACT</name>